<keyword evidence="3" id="KW-1185">Reference proteome</keyword>
<reference evidence="2" key="2">
    <citation type="submission" date="2020-11" db="EMBL/GenBank/DDBJ databases">
        <authorList>
            <person name="McCartney M.A."/>
            <person name="Auch B."/>
            <person name="Kono T."/>
            <person name="Mallez S."/>
            <person name="Becker A."/>
            <person name="Gohl D.M."/>
            <person name="Silverstein K.A.T."/>
            <person name="Koren S."/>
            <person name="Bechman K.B."/>
            <person name="Herman A."/>
            <person name="Abrahante J.E."/>
            <person name="Garbe J."/>
        </authorList>
    </citation>
    <scope>NUCLEOTIDE SEQUENCE</scope>
    <source>
        <strain evidence="2">Duluth1</strain>
        <tissue evidence="2">Whole animal</tissue>
    </source>
</reference>
<organism evidence="2 3">
    <name type="scientific">Dreissena polymorpha</name>
    <name type="common">Zebra mussel</name>
    <name type="synonym">Mytilus polymorpha</name>
    <dbReference type="NCBI Taxonomy" id="45954"/>
    <lineage>
        <taxon>Eukaryota</taxon>
        <taxon>Metazoa</taxon>
        <taxon>Spiralia</taxon>
        <taxon>Lophotrochozoa</taxon>
        <taxon>Mollusca</taxon>
        <taxon>Bivalvia</taxon>
        <taxon>Autobranchia</taxon>
        <taxon>Heteroconchia</taxon>
        <taxon>Euheterodonta</taxon>
        <taxon>Imparidentia</taxon>
        <taxon>Neoheterodontei</taxon>
        <taxon>Myida</taxon>
        <taxon>Dreissenoidea</taxon>
        <taxon>Dreissenidae</taxon>
        <taxon>Dreissena</taxon>
    </lineage>
</organism>
<comment type="caution">
    <text evidence="2">The sequence shown here is derived from an EMBL/GenBank/DDBJ whole genome shotgun (WGS) entry which is preliminary data.</text>
</comment>
<sequence length="89" mass="10271">MILILNQAITKQTSVRGRLTVSRVPYVTHPAPDFQTAWAWAGREWSPYYVTCDEERVTLQMECKGDKITSVFHPVKRECVEFDNKIIIG</sequence>
<reference evidence="2" key="1">
    <citation type="journal article" date="2019" name="bioRxiv">
        <title>The Genome of the Zebra Mussel, Dreissena polymorpha: A Resource for Invasive Species Research.</title>
        <authorList>
            <person name="McCartney M.A."/>
            <person name="Auch B."/>
            <person name="Kono T."/>
            <person name="Mallez S."/>
            <person name="Zhang Y."/>
            <person name="Obille A."/>
            <person name="Becker A."/>
            <person name="Abrahante J.E."/>
            <person name="Garbe J."/>
            <person name="Badalamenti J.P."/>
            <person name="Herman A."/>
            <person name="Mangelson H."/>
            <person name="Liachko I."/>
            <person name="Sullivan S."/>
            <person name="Sone E.D."/>
            <person name="Koren S."/>
            <person name="Silverstein K.A.T."/>
            <person name="Beckman K.B."/>
            <person name="Gohl D.M."/>
        </authorList>
    </citation>
    <scope>NUCLEOTIDE SEQUENCE</scope>
    <source>
        <strain evidence="2">Duluth1</strain>
        <tissue evidence="2">Whole animal</tissue>
    </source>
</reference>
<dbReference type="EMBL" id="JAIWYP010000009">
    <property type="protein sequence ID" value="KAH3768636.1"/>
    <property type="molecule type" value="Genomic_DNA"/>
</dbReference>
<dbReference type="EMBL" id="JAIWYP010000009">
    <property type="protein sequence ID" value="KAH3768639.1"/>
    <property type="molecule type" value="Genomic_DNA"/>
</dbReference>
<evidence type="ECO:0000313" key="1">
    <source>
        <dbReference type="EMBL" id="KAH3768636.1"/>
    </source>
</evidence>
<gene>
    <name evidence="1" type="ORF">DPMN_169856</name>
    <name evidence="2" type="ORF">DPMN_169859</name>
</gene>
<accession>A0A9D4DVC8</accession>
<proteinExistence type="predicted"/>
<evidence type="ECO:0000313" key="3">
    <source>
        <dbReference type="Proteomes" id="UP000828390"/>
    </source>
</evidence>
<dbReference type="Proteomes" id="UP000828390">
    <property type="component" value="Unassembled WGS sequence"/>
</dbReference>
<dbReference type="AlphaFoldDB" id="A0A9D4DVC8"/>
<name>A0A9D4DVC8_DREPO</name>
<protein>
    <submittedName>
        <fullName evidence="2">Uncharacterized protein</fullName>
    </submittedName>
</protein>
<evidence type="ECO:0000313" key="2">
    <source>
        <dbReference type="EMBL" id="KAH3768639.1"/>
    </source>
</evidence>